<comment type="caution">
    <text evidence="2">The sequence shown here is derived from an EMBL/GenBank/DDBJ whole genome shotgun (WGS) entry which is preliminary data.</text>
</comment>
<dbReference type="AlphaFoldDB" id="A0A409WT65"/>
<reference evidence="2 3" key="1">
    <citation type="journal article" date="2018" name="Evol. Lett.">
        <title>Horizontal gene cluster transfer increased hallucinogenic mushroom diversity.</title>
        <authorList>
            <person name="Reynolds H.T."/>
            <person name="Vijayakumar V."/>
            <person name="Gluck-Thaler E."/>
            <person name="Korotkin H.B."/>
            <person name="Matheny P.B."/>
            <person name="Slot J.C."/>
        </authorList>
    </citation>
    <scope>NUCLEOTIDE SEQUENCE [LARGE SCALE GENOMIC DNA]</scope>
    <source>
        <strain evidence="2 3">2631</strain>
    </source>
</reference>
<gene>
    <name evidence="2" type="ORF">CVT25_013360</name>
</gene>
<keyword evidence="1" id="KW-1133">Transmembrane helix</keyword>
<evidence type="ECO:0000313" key="3">
    <source>
        <dbReference type="Proteomes" id="UP000283269"/>
    </source>
</evidence>
<protein>
    <submittedName>
        <fullName evidence="2">Uncharacterized protein</fullName>
    </submittedName>
</protein>
<dbReference type="InParanoid" id="A0A409WT65"/>
<organism evidence="2 3">
    <name type="scientific">Psilocybe cyanescens</name>
    <dbReference type="NCBI Taxonomy" id="93625"/>
    <lineage>
        <taxon>Eukaryota</taxon>
        <taxon>Fungi</taxon>
        <taxon>Dikarya</taxon>
        <taxon>Basidiomycota</taxon>
        <taxon>Agaricomycotina</taxon>
        <taxon>Agaricomycetes</taxon>
        <taxon>Agaricomycetidae</taxon>
        <taxon>Agaricales</taxon>
        <taxon>Agaricineae</taxon>
        <taxon>Strophariaceae</taxon>
        <taxon>Psilocybe</taxon>
    </lineage>
</organism>
<keyword evidence="1" id="KW-0812">Transmembrane</keyword>
<sequence length="87" mass="10179">MAVLGTVKAYLTYRGKAMASTTLEWVIDVVVSLMCAPLWFGILTCFDRFDILEEYEPKAKHIGHLEWFYQHDCMDLIWHTLRVLLDV</sequence>
<keyword evidence="1" id="KW-0472">Membrane</keyword>
<dbReference type="OrthoDB" id="3268450at2759"/>
<dbReference type="EMBL" id="NHYD01003226">
    <property type="protein sequence ID" value="PPQ81682.1"/>
    <property type="molecule type" value="Genomic_DNA"/>
</dbReference>
<proteinExistence type="predicted"/>
<accession>A0A409WT65</accession>
<dbReference type="Proteomes" id="UP000283269">
    <property type="component" value="Unassembled WGS sequence"/>
</dbReference>
<evidence type="ECO:0000313" key="2">
    <source>
        <dbReference type="EMBL" id="PPQ81682.1"/>
    </source>
</evidence>
<name>A0A409WT65_PSICY</name>
<evidence type="ECO:0000256" key="1">
    <source>
        <dbReference type="SAM" id="Phobius"/>
    </source>
</evidence>
<keyword evidence="3" id="KW-1185">Reference proteome</keyword>
<feature type="transmembrane region" description="Helical" evidence="1">
    <location>
        <begin position="25"/>
        <end position="46"/>
    </location>
</feature>